<dbReference type="PANTHER" id="PTHR43163:SF3">
    <property type="entry name" value="PEPTIDE ABC TRANSPORTER PERMEASE PROTEIN"/>
    <property type="match status" value="1"/>
</dbReference>
<dbReference type="Gene3D" id="1.10.3720.10">
    <property type="entry name" value="MetI-like"/>
    <property type="match status" value="1"/>
</dbReference>
<dbReference type="EMBL" id="JBHSLV010000007">
    <property type="protein sequence ID" value="MFC5391747.1"/>
    <property type="molecule type" value="Genomic_DNA"/>
</dbReference>
<dbReference type="InterPro" id="IPR000515">
    <property type="entry name" value="MetI-like"/>
</dbReference>
<dbReference type="Pfam" id="PF00528">
    <property type="entry name" value="BPD_transp_1"/>
    <property type="match status" value="1"/>
</dbReference>
<accession>A0ABW0H3G2</accession>
<dbReference type="PANTHER" id="PTHR43163">
    <property type="entry name" value="DIPEPTIDE TRANSPORT SYSTEM PERMEASE PROTEIN DPPB-RELATED"/>
    <property type="match status" value="1"/>
</dbReference>
<evidence type="ECO:0000256" key="5">
    <source>
        <dbReference type="ARBA" id="ARBA00022989"/>
    </source>
</evidence>
<feature type="domain" description="ABC transmembrane type-1" evidence="8">
    <location>
        <begin position="98"/>
        <end position="302"/>
    </location>
</feature>
<comment type="subcellular location">
    <subcellularLocation>
        <location evidence="1 7">Cell membrane</location>
        <topology evidence="1 7">Multi-pass membrane protein</topology>
    </subcellularLocation>
</comment>
<keyword evidence="4 7" id="KW-0812">Transmembrane</keyword>
<evidence type="ECO:0000256" key="7">
    <source>
        <dbReference type="RuleBase" id="RU363032"/>
    </source>
</evidence>
<keyword evidence="6 7" id="KW-0472">Membrane</keyword>
<dbReference type="SUPFAM" id="SSF161098">
    <property type="entry name" value="MetI-like"/>
    <property type="match status" value="1"/>
</dbReference>
<comment type="caution">
    <text evidence="9">The sequence shown here is derived from an EMBL/GenBank/DDBJ whole genome shotgun (WGS) entry which is preliminary data.</text>
</comment>
<reference evidence="10" key="1">
    <citation type="journal article" date="2019" name="Int. J. Syst. Evol. Microbiol.">
        <title>The Global Catalogue of Microorganisms (GCM) 10K type strain sequencing project: providing services to taxonomists for standard genome sequencing and annotation.</title>
        <authorList>
            <consortium name="The Broad Institute Genomics Platform"/>
            <consortium name="The Broad Institute Genome Sequencing Center for Infectious Disease"/>
            <person name="Wu L."/>
            <person name="Ma J."/>
        </authorList>
    </citation>
    <scope>NUCLEOTIDE SEQUENCE [LARGE SCALE GENOMIC DNA]</scope>
    <source>
        <strain evidence="10">CGMCC 1.16326</strain>
    </source>
</reference>
<evidence type="ECO:0000256" key="1">
    <source>
        <dbReference type="ARBA" id="ARBA00004651"/>
    </source>
</evidence>
<gene>
    <name evidence="9" type="ORF">ACFPPC_03720</name>
</gene>
<evidence type="ECO:0000313" key="10">
    <source>
        <dbReference type="Proteomes" id="UP001596104"/>
    </source>
</evidence>
<dbReference type="Proteomes" id="UP001596104">
    <property type="component" value="Unassembled WGS sequence"/>
</dbReference>
<keyword evidence="3" id="KW-1003">Cell membrane</keyword>
<dbReference type="Pfam" id="PF19300">
    <property type="entry name" value="BPD_transp_1_N"/>
    <property type="match status" value="1"/>
</dbReference>
<evidence type="ECO:0000256" key="6">
    <source>
        <dbReference type="ARBA" id="ARBA00023136"/>
    </source>
</evidence>
<evidence type="ECO:0000256" key="4">
    <source>
        <dbReference type="ARBA" id="ARBA00022692"/>
    </source>
</evidence>
<name>A0ABW0H3G2_9HYPH</name>
<dbReference type="InterPro" id="IPR045621">
    <property type="entry name" value="BPD_transp_1_N"/>
</dbReference>
<evidence type="ECO:0000259" key="8">
    <source>
        <dbReference type="PROSITE" id="PS50928"/>
    </source>
</evidence>
<feature type="transmembrane region" description="Helical" evidence="7">
    <location>
        <begin position="12"/>
        <end position="30"/>
    </location>
</feature>
<dbReference type="InterPro" id="IPR035906">
    <property type="entry name" value="MetI-like_sf"/>
</dbReference>
<protein>
    <submittedName>
        <fullName evidence="9">ABC transporter permease</fullName>
    </submittedName>
</protein>
<evidence type="ECO:0000313" key="9">
    <source>
        <dbReference type="EMBL" id="MFC5391747.1"/>
    </source>
</evidence>
<feature type="transmembrane region" description="Helical" evidence="7">
    <location>
        <begin position="241"/>
        <end position="263"/>
    </location>
</feature>
<keyword evidence="2 7" id="KW-0813">Transport</keyword>
<keyword evidence="5 7" id="KW-1133">Transmembrane helix</keyword>
<feature type="transmembrane region" description="Helical" evidence="7">
    <location>
        <begin position="283"/>
        <end position="309"/>
    </location>
</feature>
<proteinExistence type="inferred from homology"/>
<feature type="transmembrane region" description="Helical" evidence="7">
    <location>
        <begin position="179"/>
        <end position="199"/>
    </location>
</feature>
<dbReference type="PROSITE" id="PS50928">
    <property type="entry name" value="ABC_TM1"/>
    <property type="match status" value="1"/>
</dbReference>
<evidence type="ECO:0000256" key="2">
    <source>
        <dbReference type="ARBA" id="ARBA00022448"/>
    </source>
</evidence>
<keyword evidence="10" id="KW-1185">Reference proteome</keyword>
<organism evidence="9 10">
    <name type="scientific">Bosea vestrisii</name>
    <dbReference type="NCBI Taxonomy" id="151416"/>
    <lineage>
        <taxon>Bacteria</taxon>
        <taxon>Pseudomonadati</taxon>
        <taxon>Pseudomonadota</taxon>
        <taxon>Alphaproteobacteria</taxon>
        <taxon>Hyphomicrobiales</taxon>
        <taxon>Boseaceae</taxon>
        <taxon>Bosea</taxon>
    </lineage>
</organism>
<sequence>MHGVLAMITQRIALGIATLFVISLLVFLAVDMLPGDPAEAILGQSATPASVAALRQELGLNKPLVVRYADWTAGLLRGDFGRSLANDRPIAELIAPRLGATLSLAALAAAIALPLGVLLGIFSTVHRDRALDRVASTASLLAISFPEFFTAYMLVACFSVGLGWLPAISLSSQGGIVETLTMLALPALTLSLAVIGYVLRMTRAAIMGVMASPYVEMARLKGVGPWGVVVRHALPNALSPIINVVIINLAYLVVGVVVIEVVFVYPGLGQLLVDSVAKRDIPVVQACCMLFAGTYIGLNLLADILALLANPRLRRPRHREARA</sequence>
<dbReference type="RefSeq" id="WP_377006531.1">
    <property type="nucleotide sequence ID" value="NZ_JBHSLV010000007.1"/>
</dbReference>
<feature type="transmembrane region" description="Helical" evidence="7">
    <location>
        <begin position="134"/>
        <end position="167"/>
    </location>
</feature>
<feature type="transmembrane region" description="Helical" evidence="7">
    <location>
        <begin position="102"/>
        <end position="122"/>
    </location>
</feature>
<dbReference type="CDD" id="cd06261">
    <property type="entry name" value="TM_PBP2"/>
    <property type="match status" value="1"/>
</dbReference>
<comment type="similarity">
    <text evidence="7">Belongs to the binding-protein-dependent transport system permease family.</text>
</comment>
<evidence type="ECO:0000256" key="3">
    <source>
        <dbReference type="ARBA" id="ARBA00022475"/>
    </source>
</evidence>